<organism evidence="1">
    <name type="scientific">viral metagenome</name>
    <dbReference type="NCBI Taxonomy" id="1070528"/>
    <lineage>
        <taxon>unclassified sequences</taxon>
        <taxon>metagenomes</taxon>
        <taxon>organismal metagenomes</taxon>
    </lineage>
</organism>
<accession>A0A6C0BCA9</accession>
<dbReference type="EMBL" id="MN739116">
    <property type="protein sequence ID" value="QHS89680.1"/>
    <property type="molecule type" value="Genomic_DNA"/>
</dbReference>
<protein>
    <submittedName>
        <fullName evidence="1">Uncharacterized protein</fullName>
    </submittedName>
</protein>
<reference evidence="1" key="1">
    <citation type="journal article" date="2020" name="Nature">
        <title>Giant virus diversity and host interactions through global metagenomics.</title>
        <authorList>
            <person name="Schulz F."/>
            <person name="Roux S."/>
            <person name="Paez-Espino D."/>
            <person name="Jungbluth S."/>
            <person name="Walsh D.A."/>
            <person name="Denef V.J."/>
            <person name="McMahon K.D."/>
            <person name="Konstantinidis K.T."/>
            <person name="Eloe-Fadrosh E.A."/>
            <person name="Kyrpides N.C."/>
            <person name="Woyke T."/>
        </authorList>
    </citation>
    <scope>NUCLEOTIDE SEQUENCE</scope>
    <source>
        <strain evidence="1">GVMAG-M-3300010160-26</strain>
    </source>
</reference>
<dbReference type="AlphaFoldDB" id="A0A6C0BCA9"/>
<sequence length="143" mass="16634">MKLTTIIHLFCTCCCKKISQQCKLKKEVNNKPWKKLKFDSFKNFRFKVFRVSPSGDEDDVTSNFLWILNEYYTTDYDDNIILEYEIIKSFFPGDGAIKIEKSDIDDENKNKSVGIIGLTNKEVTNIQESFGQITIIQTELPKD</sequence>
<name>A0A6C0BCA9_9ZZZZ</name>
<proteinExistence type="predicted"/>
<evidence type="ECO:0000313" key="1">
    <source>
        <dbReference type="EMBL" id="QHS89680.1"/>
    </source>
</evidence>